<dbReference type="Gene3D" id="3.50.50.60">
    <property type="entry name" value="FAD/NAD(P)-binding domain"/>
    <property type="match status" value="1"/>
</dbReference>
<keyword evidence="7" id="KW-1185">Reference proteome</keyword>
<keyword evidence="2" id="KW-0274">FAD</keyword>
<reference evidence="6 7" key="1">
    <citation type="journal article" date="2016" name="Nat. Commun.">
        <title>Ectomycorrhizal ecology is imprinted in the genome of the dominant symbiotic fungus Cenococcum geophilum.</title>
        <authorList>
            <consortium name="DOE Joint Genome Institute"/>
            <person name="Peter M."/>
            <person name="Kohler A."/>
            <person name="Ohm R.A."/>
            <person name="Kuo A."/>
            <person name="Krutzmann J."/>
            <person name="Morin E."/>
            <person name="Arend M."/>
            <person name="Barry K.W."/>
            <person name="Binder M."/>
            <person name="Choi C."/>
            <person name="Clum A."/>
            <person name="Copeland A."/>
            <person name="Grisel N."/>
            <person name="Haridas S."/>
            <person name="Kipfer T."/>
            <person name="LaButti K."/>
            <person name="Lindquist E."/>
            <person name="Lipzen A."/>
            <person name="Maire R."/>
            <person name="Meier B."/>
            <person name="Mihaltcheva S."/>
            <person name="Molinier V."/>
            <person name="Murat C."/>
            <person name="Poggeler S."/>
            <person name="Quandt C.A."/>
            <person name="Sperisen C."/>
            <person name="Tritt A."/>
            <person name="Tisserant E."/>
            <person name="Crous P.W."/>
            <person name="Henrissat B."/>
            <person name="Nehls U."/>
            <person name="Egli S."/>
            <person name="Spatafora J.W."/>
            <person name="Grigoriev I.V."/>
            <person name="Martin F.M."/>
        </authorList>
    </citation>
    <scope>NUCLEOTIDE SEQUENCE [LARGE SCALE GENOMIC DNA]</scope>
    <source>
        <strain evidence="6 7">CBS 207.34</strain>
    </source>
</reference>
<gene>
    <name evidence="6" type="ORF">AOQ84DRAFT_387542</name>
</gene>
<keyword evidence="3" id="KW-0560">Oxidoreductase</keyword>
<dbReference type="InterPro" id="IPR023753">
    <property type="entry name" value="FAD/NAD-binding_dom"/>
</dbReference>
<evidence type="ECO:0000259" key="4">
    <source>
        <dbReference type="Pfam" id="PF07992"/>
    </source>
</evidence>
<dbReference type="EMBL" id="KV749246">
    <property type="protein sequence ID" value="OCL10408.1"/>
    <property type="molecule type" value="Genomic_DNA"/>
</dbReference>
<name>A0A8E2F5L8_9PEZI</name>
<dbReference type="InterPro" id="IPR045632">
    <property type="entry name" value="DUF6314"/>
</dbReference>
<feature type="domain" description="FAD/NAD(P)-binding" evidence="4">
    <location>
        <begin position="3"/>
        <end position="243"/>
    </location>
</feature>
<dbReference type="PRINTS" id="PR00368">
    <property type="entry name" value="FADPNR"/>
</dbReference>
<dbReference type="InterPro" id="IPR036188">
    <property type="entry name" value="FAD/NAD-bd_sf"/>
</dbReference>
<feature type="domain" description="DUF6314" evidence="5">
    <location>
        <begin position="626"/>
        <end position="786"/>
    </location>
</feature>
<dbReference type="SUPFAM" id="SSF51905">
    <property type="entry name" value="FAD/NAD(P)-binding domain"/>
    <property type="match status" value="1"/>
</dbReference>
<dbReference type="InterPro" id="IPR050346">
    <property type="entry name" value="FMO-like"/>
</dbReference>
<dbReference type="OrthoDB" id="66881at2759"/>
<dbReference type="Pfam" id="PF19834">
    <property type="entry name" value="DUF6314"/>
    <property type="match status" value="1"/>
</dbReference>
<accession>A0A8E2F5L8</accession>
<proteinExistence type="predicted"/>
<dbReference type="GO" id="GO:0016491">
    <property type="term" value="F:oxidoreductase activity"/>
    <property type="evidence" value="ECO:0007669"/>
    <property type="project" value="UniProtKB-KW"/>
</dbReference>
<evidence type="ECO:0000259" key="5">
    <source>
        <dbReference type="Pfam" id="PF19834"/>
    </source>
</evidence>
<protein>
    <submittedName>
        <fullName evidence="6">FAD/NAD(P)-binding domain-containing protein</fullName>
    </submittedName>
</protein>
<sequence>MKSVLIVGAGPSGLVAAKTLLHSTPGKFNITVLEQQDRVGGMWALRKGEMGGKFNPEMPTNLSRFTVAFSDLSWNSVDLDGEADEIKGKKKSDHMPIFPKAWQVGRYLETYAKKYIPKDIIHLNSRVTKAERIMQDGVKKWKVKWKTLRISVENTSIPQKAEGPLFDRCYDYLIVGSGFFSSPRPLALEKPEDGIDGPPFLPKLQHSSEFVDLETLLPKGSDANGNIVVIGGGISGSEVAANVAFQISNAKYAPLSKQTYANCNVYHVFSRPFYCLPRYLPQDPYSPETQSYKLAPTFCPLDFCMYNLSRRSDGPIFPMHGRVPPKTALKSHQFIRSVLGGDQRDLGHPEVVYNQQQQEFPPYNGLVDRYSEFIRSGSIIPISGRAIQLGTSTNEPGAPDQETIINKGTVKALSQLPWDVYAPNECSINDVIGIIYATGFSPRSSIDWLSEEVLRALEYDENANRLPLLLQRHSIFNNRIPELAFIGFYEGPFWGVMEMQARLVAKKWASQDESAISPRMSASEASKEEIDAMRNLRNAMIQHCKDVPQFWMGDYVGFIEGLAQELGMERNDSGFNGRKGPCIAARYTDSGCDQSQAEEIVHDLKDMMEASFTQARFVAAAAFRAMQGAWILRRKLDSRLAGFPSGIFKGTANFHPRYPTDLTFAAEYLYVEEGVLTTDTGFTLNANRRYVYRYDEASDKISAWFVKDDGKTVDYFFNEMQFQLPNPDTKAQGKGWIAKGAHLCEQDMYESLCEFRFRGASLDTFGIIYEVKGPKKDYTSESWYER</sequence>
<evidence type="ECO:0000256" key="1">
    <source>
        <dbReference type="ARBA" id="ARBA00022630"/>
    </source>
</evidence>
<organism evidence="6 7">
    <name type="scientific">Glonium stellatum</name>
    <dbReference type="NCBI Taxonomy" id="574774"/>
    <lineage>
        <taxon>Eukaryota</taxon>
        <taxon>Fungi</taxon>
        <taxon>Dikarya</taxon>
        <taxon>Ascomycota</taxon>
        <taxon>Pezizomycotina</taxon>
        <taxon>Dothideomycetes</taxon>
        <taxon>Pleosporomycetidae</taxon>
        <taxon>Gloniales</taxon>
        <taxon>Gloniaceae</taxon>
        <taxon>Glonium</taxon>
    </lineage>
</organism>
<dbReference type="Pfam" id="PF07992">
    <property type="entry name" value="Pyr_redox_2"/>
    <property type="match status" value="1"/>
</dbReference>
<keyword evidence="1" id="KW-0285">Flavoprotein</keyword>
<evidence type="ECO:0000313" key="7">
    <source>
        <dbReference type="Proteomes" id="UP000250140"/>
    </source>
</evidence>
<evidence type="ECO:0000313" key="6">
    <source>
        <dbReference type="EMBL" id="OCL10408.1"/>
    </source>
</evidence>
<evidence type="ECO:0000256" key="2">
    <source>
        <dbReference type="ARBA" id="ARBA00022827"/>
    </source>
</evidence>
<dbReference type="Proteomes" id="UP000250140">
    <property type="component" value="Unassembled WGS sequence"/>
</dbReference>
<dbReference type="AlphaFoldDB" id="A0A8E2F5L8"/>
<evidence type="ECO:0000256" key="3">
    <source>
        <dbReference type="ARBA" id="ARBA00023002"/>
    </source>
</evidence>
<dbReference type="PANTHER" id="PTHR23023">
    <property type="entry name" value="DIMETHYLANILINE MONOOXYGENASE"/>
    <property type="match status" value="1"/>
</dbReference>